<evidence type="ECO:0000256" key="5">
    <source>
        <dbReference type="ARBA" id="ARBA00022763"/>
    </source>
</evidence>
<dbReference type="Gene3D" id="3.60.10.10">
    <property type="entry name" value="Endonuclease/exonuclease/phosphatase"/>
    <property type="match status" value="1"/>
</dbReference>
<dbReference type="AlphaFoldDB" id="A0A915TY49"/>
<keyword evidence="4" id="KW-0479">Metal-binding</keyword>
<protein>
    <recommendedName>
        <fullName evidence="9">Endonuclease/exonuclease/phosphatase domain-containing protein</fullName>
    </recommendedName>
</protein>
<dbReference type="Pfam" id="PF03372">
    <property type="entry name" value="Exo_endo_phos"/>
    <property type="match status" value="1"/>
</dbReference>
<reference evidence="10" key="1">
    <citation type="submission" date="2020-12" db="EMBL/GenBank/DDBJ databases">
        <title>Desulfobium dissulfuricans gen. nov., sp. nov., a novel mesophilic, sulfate-reducing bacterium isolated from a deep-sea hydrothermal vent.</title>
        <authorList>
            <person name="Hashimoto Y."/>
            <person name="Tame A."/>
            <person name="Sawayama S."/>
            <person name="Miyazaki J."/>
            <person name="Takai K."/>
            <person name="Nakagawa S."/>
        </authorList>
    </citation>
    <scope>NUCLEOTIDE SEQUENCE</scope>
    <source>
        <strain evidence="10">GF1</strain>
    </source>
</reference>
<comment type="cofactor">
    <cofactor evidence="1">
        <name>Mn(2+)</name>
        <dbReference type="ChEBI" id="CHEBI:29035"/>
    </cofactor>
</comment>
<gene>
    <name evidence="10" type="ORF">GF1_02990</name>
</gene>
<sequence length="307" mass="34537">MQYTDFVQRAEAVADEIQRYRPDLIGLQEVTTIRRQAPGDFVQGFTAPNAEETVWDYLDILTRALAARNLDYRVAAVVTNADVELPMLTGFDSAGAPTFDDVRLTDHDVILVRGDVDVANPFVYNYTSKIRVPVDDSLWIEFVRGFVAVDATVRGQTYRFVNTHLEVGGLPGDIFSRIQADQMQELLSILAAEDKTVILAGDFNSFPGSDPGSDVPYTQAVDAGYLDTWILRERKADGYTCCFNETLDDPWARLYERIDHIFVLPRGKDVKKVRAKVVGNRIFNMTDEGLWPSDHAGVIVGIRFFRE</sequence>
<evidence type="ECO:0000256" key="8">
    <source>
        <dbReference type="ARBA" id="ARBA00023204"/>
    </source>
</evidence>
<dbReference type="KEGG" id="ddu:GF1_02990"/>
<keyword evidence="3" id="KW-0540">Nuclease</keyword>
<dbReference type="InterPro" id="IPR051547">
    <property type="entry name" value="TDP2-like"/>
</dbReference>
<dbReference type="InterPro" id="IPR036691">
    <property type="entry name" value="Endo/exonu/phosph_ase_sf"/>
</dbReference>
<evidence type="ECO:0000256" key="4">
    <source>
        <dbReference type="ARBA" id="ARBA00022723"/>
    </source>
</evidence>
<dbReference type="GO" id="GO:0003697">
    <property type="term" value="F:single-stranded DNA binding"/>
    <property type="evidence" value="ECO:0007669"/>
    <property type="project" value="TreeGrafter"/>
</dbReference>
<comment type="cofactor">
    <cofactor evidence="2">
        <name>Mg(2+)</name>
        <dbReference type="ChEBI" id="CHEBI:18420"/>
    </cofactor>
</comment>
<dbReference type="GO" id="GO:0070260">
    <property type="term" value="F:5'-tyrosyl-DNA phosphodiesterase activity"/>
    <property type="evidence" value="ECO:0007669"/>
    <property type="project" value="TreeGrafter"/>
</dbReference>
<evidence type="ECO:0000259" key="9">
    <source>
        <dbReference type="Pfam" id="PF03372"/>
    </source>
</evidence>
<dbReference type="GO" id="GO:0004518">
    <property type="term" value="F:nuclease activity"/>
    <property type="evidence" value="ECO:0007669"/>
    <property type="project" value="UniProtKB-KW"/>
</dbReference>
<keyword evidence="5" id="KW-0227">DNA damage</keyword>
<keyword evidence="8" id="KW-0234">DNA repair</keyword>
<evidence type="ECO:0000256" key="7">
    <source>
        <dbReference type="ARBA" id="ARBA00022842"/>
    </source>
</evidence>
<dbReference type="Proteomes" id="UP001063350">
    <property type="component" value="Chromosome"/>
</dbReference>
<dbReference type="GO" id="GO:0005737">
    <property type="term" value="C:cytoplasm"/>
    <property type="evidence" value="ECO:0007669"/>
    <property type="project" value="TreeGrafter"/>
</dbReference>
<keyword evidence="11" id="KW-1185">Reference proteome</keyword>
<dbReference type="PANTHER" id="PTHR15822:SF4">
    <property type="entry name" value="TYROSYL-DNA PHOSPHODIESTERASE 2"/>
    <property type="match status" value="1"/>
</dbReference>
<dbReference type="SUPFAM" id="SSF56219">
    <property type="entry name" value="DNase I-like"/>
    <property type="match status" value="1"/>
</dbReference>
<evidence type="ECO:0000256" key="1">
    <source>
        <dbReference type="ARBA" id="ARBA00001936"/>
    </source>
</evidence>
<dbReference type="PANTHER" id="PTHR15822">
    <property type="entry name" value="TRAF AND TNF RECEPTOR-ASSOCIATED PROTEIN"/>
    <property type="match status" value="1"/>
</dbReference>
<evidence type="ECO:0000256" key="6">
    <source>
        <dbReference type="ARBA" id="ARBA00022801"/>
    </source>
</evidence>
<name>A0A915TY49_9BACT</name>
<evidence type="ECO:0000256" key="2">
    <source>
        <dbReference type="ARBA" id="ARBA00001946"/>
    </source>
</evidence>
<accession>A0A915TY49</accession>
<keyword evidence="6" id="KW-0378">Hydrolase</keyword>
<evidence type="ECO:0000313" key="10">
    <source>
        <dbReference type="EMBL" id="BCO07923.1"/>
    </source>
</evidence>
<keyword evidence="7" id="KW-0460">Magnesium</keyword>
<evidence type="ECO:0000256" key="3">
    <source>
        <dbReference type="ARBA" id="ARBA00022722"/>
    </source>
</evidence>
<evidence type="ECO:0000313" key="11">
    <source>
        <dbReference type="Proteomes" id="UP001063350"/>
    </source>
</evidence>
<dbReference type="InterPro" id="IPR005135">
    <property type="entry name" value="Endo/exonuclease/phosphatase"/>
</dbReference>
<dbReference type="EMBL" id="AP024233">
    <property type="protein sequence ID" value="BCO07923.1"/>
    <property type="molecule type" value="Genomic_DNA"/>
</dbReference>
<dbReference type="GO" id="GO:0046872">
    <property type="term" value="F:metal ion binding"/>
    <property type="evidence" value="ECO:0007669"/>
    <property type="project" value="UniProtKB-KW"/>
</dbReference>
<organism evidence="10 11">
    <name type="scientific">Desulfolithobacter dissulfuricans</name>
    <dbReference type="NCBI Taxonomy" id="2795293"/>
    <lineage>
        <taxon>Bacteria</taxon>
        <taxon>Pseudomonadati</taxon>
        <taxon>Thermodesulfobacteriota</taxon>
        <taxon>Desulfobulbia</taxon>
        <taxon>Desulfobulbales</taxon>
        <taxon>Desulfobulbaceae</taxon>
        <taxon>Desulfolithobacter</taxon>
    </lineage>
</organism>
<dbReference type="GO" id="GO:0006302">
    <property type="term" value="P:double-strand break repair"/>
    <property type="evidence" value="ECO:0007669"/>
    <property type="project" value="TreeGrafter"/>
</dbReference>
<proteinExistence type="predicted"/>
<feature type="domain" description="Endonuclease/exonuclease/phosphatase" evidence="9">
    <location>
        <begin position="6"/>
        <end position="295"/>
    </location>
</feature>